<name>A0AAD5YQL3_9AGAR</name>
<dbReference type="PROSITE" id="PS50021">
    <property type="entry name" value="CH"/>
    <property type="match status" value="1"/>
</dbReference>
<evidence type="ECO:0000313" key="3">
    <source>
        <dbReference type="EMBL" id="KAJ3557266.1"/>
    </source>
</evidence>
<feature type="compositionally biased region" description="Low complexity" evidence="1">
    <location>
        <begin position="122"/>
        <end position="132"/>
    </location>
</feature>
<dbReference type="Gene3D" id="1.10.418.10">
    <property type="entry name" value="Calponin-like domain"/>
    <property type="match status" value="1"/>
</dbReference>
<feature type="compositionally biased region" description="Low complexity" evidence="1">
    <location>
        <begin position="38"/>
        <end position="50"/>
    </location>
</feature>
<dbReference type="AlphaFoldDB" id="A0AAD5YQL3"/>
<keyword evidence="4" id="KW-1185">Reference proteome</keyword>
<sequence>MNPAPRPPSPTARAATQKALRRENPHQLSTRDAQVLMGLGSSGSSSGTTGPMAITADGKDGRPRLESFFANQDIRTGSISTIANAGNGDVGPAAAGGNVVAKLNALNAGPAPPRPSREMRRTTSIRSSITQSQISSNEESLIEWANSHLPPRLQITDSSGSLCSGLALLRLAESIKGKPASPPVPDSAFPMDVNDDKLDGLFRLFDYLLDNDVKMGNVSINDVRQGKRDKIVQLLKALRAWEEKRRAIVQSFGEGGCACWGVYCDGLRSGRDV</sequence>
<feature type="compositionally biased region" description="Pro residues" evidence="1">
    <location>
        <begin position="1"/>
        <end position="10"/>
    </location>
</feature>
<dbReference type="Proteomes" id="UP001213000">
    <property type="component" value="Unassembled WGS sequence"/>
</dbReference>
<accession>A0AAD5YQL3</accession>
<evidence type="ECO:0000313" key="4">
    <source>
        <dbReference type="Proteomes" id="UP001213000"/>
    </source>
</evidence>
<proteinExistence type="predicted"/>
<dbReference type="EMBL" id="JANIEX010001499">
    <property type="protein sequence ID" value="KAJ3557266.1"/>
    <property type="molecule type" value="Genomic_DNA"/>
</dbReference>
<dbReference type="InterPro" id="IPR001715">
    <property type="entry name" value="CH_dom"/>
</dbReference>
<reference evidence="3" key="1">
    <citation type="submission" date="2022-07" db="EMBL/GenBank/DDBJ databases">
        <title>Genome Sequence of Leucocoprinus birnbaumii.</title>
        <authorList>
            <person name="Buettner E."/>
        </authorList>
    </citation>
    <scope>NUCLEOTIDE SEQUENCE</scope>
    <source>
        <strain evidence="3">VT141</strain>
    </source>
</reference>
<feature type="region of interest" description="Disordered" evidence="1">
    <location>
        <begin position="107"/>
        <end position="132"/>
    </location>
</feature>
<dbReference type="InterPro" id="IPR036872">
    <property type="entry name" value="CH_dom_sf"/>
</dbReference>
<evidence type="ECO:0000259" key="2">
    <source>
        <dbReference type="PROSITE" id="PS50021"/>
    </source>
</evidence>
<evidence type="ECO:0000256" key="1">
    <source>
        <dbReference type="SAM" id="MobiDB-lite"/>
    </source>
</evidence>
<gene>
    <name evidence="3" type="ORF">NP233_g11787</name>
</gene>
<protein>
    <recommendedName>
        <fullName evidence="2">Calponin-homology (CH) domain-containing protein</fullName>
    </recommendedName>
</protein>
<comment type="caution">
    <text evidence="3">The sequence shown here is derived from an EMBL/GenBank/DDBJ whole genome shotgun (WGS) entry which is preliminary data.</text>
</comment>
<feature type="region of interest" description="Disordered" evidence="1">
    <location>
        <begin position="1"/>
        <end position="61"/>
    </location>
</feature>
<organism evidence="3 4">
    <name type="scientific">Leucocoprinus birnbaumii</name>
    <dbReference type="NCBI Taxonomy" id="56174"/>
    <lineage>
        <taxon>Eukaryota</taxon>
        <taxon>Fungi</taxon>
        <taxon>Dikarya</taxon>
        <taxon>Basidiomycota</taxon>
        <taxon>Agaricomycotina</taxon>
        <taxon>Agaricomycetes</taxon>
        <taxon>Agaricomycetidae</taxon>
        <taxon>Agaricales</taxon>
        <taxon>Agaricineae</taxon>
        <taxon>Agaricaceae</taxon>
        <taxon>Leucocoprinus</taxon>
    </lineage>
</organism>
<feature type="domain" description="Calponin-homology (CH)" evidence="2">
    <location>
        <begin position="135"/>
        <end position="243"/>
    </location>
</feature>
<dbReference type="SUPFAM" id="SSF47576">
    <property type="entry name" value="Calponin-homology domain, CH-domain"/>
    <property type="match status" value="1"/>
</dbReference>